<organism evidence="2 3">
    <name type="scientific">Gigaspora margarita</name>
    <dbReference type="NCBI Taxonomy" id="4874"/>
    <lineage>
        <taxon>Eukaryota</taxon>
        <taxon>Fungi</taxon>
        <taxon>Fungi incertae sedis</taxon>
        <taxon>Mucoromycota</taxon>
        <taxon>Glomeromycotina</taxon>
        <taxon>Glomeromycetes</taxon>
        <taxon>Diversisporales</taxon>
        <taxon>Gigasporaceae</taxon>
        <taxon>Gigaspora</taxon>
    </lineage>
</organism>
<keyword evidence="1" id="KW-0175">Coiled coil</keyword>
<comment type="caution">
    <text evidence="2">The sequence shown here is derived from an EMBL/GenBank/DDBJ whole genome shotgun (WGS) entry which is preliminary data.</text>
</comment>
<keyword evidence="3" id="KW-1185">Reference proteome</keyword>
<evidence type="ECO:0000313" key="2">
    <source>
        <dbReference type="EMBL" id="CAG8771757.1"/>
    </source>
</evidence>
<sequence>MANSKTEAKDLSCLFRFLIKDYLESDIITKPEYEILVRKIDKLECLNKQLLIENDILKKRLNNKFDNQEERIKAIIEIAKQDIIQELELQSSVNKPDILVPDPRPIDPNSIDNVRKVFNNIQKISRINNSS</sequence>
<feature type="coiled-coil region" evidence="1">
    <location>
        <begin position="33"/>
        <end position="78"/>
    </location>
</feature>
<name>A0ABN7VGU9_GIGMA</name>
<evidence type="ECO:0000313" key="3">
    <source>
        <dbReference type="Proteomes" id="UP000789901"/>
    </source>
</evidence>
<accession>A0ABN7VGU9</accession>
<dbReference type="EMBL" id="CAJVQB010014973">
    <property type="protein sequence ID" value="CAG8771757.1"/>
    <property type="molecule type" value="Genomic_DNA"/>
</dbReference>
<reference evidence="2 3" key="1">
    <citation type="submission" date="2021-06" db="EMBL/GenBank/DDBJ databases">
        <authorList>
            <person name="Kallberg Y."/>
            <person name="Tangrot J."/>
            <person name="Rosling A."/>
        </authorList>
    </citation>
    <scope>NUCLEOTIDE SEQUENCE [LARGE SCALE GENOMIC DNA]</scope>
    <source>
        <strain evidence="2 3">120-4 pot B 10/14</strain>
    </source>
</reference>
<proteinExistence type="predicted"/>
<dbReference type="Proteomes" id="UP000789901">
    <property type="component" value="Unassembled WGS sequence"/>
</dbReference>
<evidence type="ECO:0000256" key="1">
    <source>
        <dbReference type="SAM" id="Coils"/>
    </source>
</evidence>
<protein>
    <submittedName>
        <fullName evidence="2">14741_t:CDS:1</fullName>
    </submittedName>
</protein>
<gene>
    <name evidence="2" type="ORF">GMARGA_LOCUS18603</name>
</gene>